<evidence type="ECO:0000256" key="3">
    <source>
        <dbReference type="ARBA" id="ARBA00004496"/>
    </source>
</evidence>
<gene>
    <name evidence="16" type="primary">fabZ</name>
    <name evidence="15" type="synonym">lpxC</name>
    <name evidence="17" type="ORF">KDA27_10365</name>
</gene>
<dbReference type="Gene3D" id="3.30.230.20">
    <property type="entry name" value="lpxc deacetylase, domain 1"/>
    <property type="match status" value="1"/>
</dbReference>
<dbReference type="Proteomes" id="UP000739538">
    <property type="component" value="Unassembled WGS sequence"/>
</dbReference>
<comment type="catalytic activity">
    <reaction evidence="13 15">
        <text>a UDP-3-O-[(3R)-3-hydroxyacyl]-N-acetyl-alpha-D-glucosamine + H2O = a UDP-3-O-[(3R)-3-hydroxyacyl]-alpha-D-glucosamine + acetate</text>
        <dbReference type="Rhea" id="RHEA:67816"/>
        <dbReference type="ChEBI" id="CHEBI:15377"/>
        <dbReference type="ChEBI" id="CHEBI:30089"/>
        <dbReference type="ChEBI" id="CHEBI:137740"/>
        <dbReference type="ChEBI" id="CHEBI:173225"/>
        <dbReference type="EC" id="3.5.1.108"/>
    </reaction>
</comment>
<dbReference type="EMBL" id="JAGQHS010000045">
    <property type="protein sequence ID" value="MCA9756197.1"/>
    <property type="molecule type" value="Genomic_DNA"/>
</dbReference>
<evidence type="ECO:0000256" key="2">
    <source>
        <dbReference type="ARBA" id="ARBA00002923"/>
    </source>
</evidence>
<dbReference type="GO" id="GO:0016020">
    <property type="term" value="C:membrane"/>
    <property type="evidence" value="ECO:0007669"/>
    <property type="project" value="GOC"/>
</dbReference>
<dbReference type="HAMAP" id="MF_00406">
    <property type="entry name" value="FabZ"/>
    <property type="match status" value="1"/>
</dbReference>
<dbReference type="InterPro" id="IPR020568">
    <property type="entry name" value="Ribosomal_Su5_D2-typ_SF"/>
</dbReference>
<dbReference type="SUPFAM" id="SSF54211">
    <property type="entry name" value="Ribosomal protein S5 domain 2-like"/>
    <property type="match status" value="2"/>
</dbReference>
<evidence type="ECO:0000256" key="8">
    <source>
        <dbReference type="ARBA" id="ARBA00022723"/>
    </source>
</evidence>
<dbReference type="InterPro" id="IPR011334">
    <property type="entry name" value="UDP-acyl_GlcNac_deAcase_C"/>
</dbReference>
<evidence type="ECO:0000256" key="7">
    <source>
        <dbReference type="ARBA" id="ARBA00022556"/>
    </source>
</evidence>
<feature type="binding site" evidence="15">
    <location>
        <position position="244"/>
    </location>
    <ligand>
        <name>Zn(2+)</name>
        <dbReference type="ChEBI" id="CHEBI:29105"/>
    </ligand>
</feature>
<dbReference type="Gene3D" id="3.10.129.10">
    <property type="entry name" value="Hotdog Thioesterase"/>
    <property type="match status" value="1"/>
</dbReference>
<dbReference type="Pfam" id="PF07977">
    <property type="entry name" value="FabA"/>
    <property type="match status" value="1"/>
</dbReference>
<evidence type="ECO:0000256" key="5">
    <source>
        <dbReference type="ARBA" id="ARBA00022490"/>
    </source>
</evidence>
<feature type="active site" evidence="16">
    <location>
        <position position="342"/>
    </location>
</feature>
<comment type="pathway">
    <text evidence="4 15">Glycolipid biosynthesis; lipid IV(A) biosynthesis; lipid IV(A) from (3R)-3-hydroxytetradecanoyl-[acyl-carrier-protein] and UDP-N-acetyl-alpha-D-glucosamine: step 2/6.</text>
</comment>
<evidence type="ECO:0000256" key="4">
    <source>
        <dbReference type="ARBA" id="ARBA00005002"/>
    </source>
</evidence>
<keyword evidence="8 15" id="KW-0479">Metal-binding</keyword>
<sequence length="437" mass="48438">MTELQRTIAAEATFTGVGLHTGRQTRLTFRPAPADHGIVFVRTDLEGSPEIRVCPENARTDIDALRRTVLRCGNAEVHTVEHVLSALSGLGIDSLRIEVDGEELPEPEAGSARPWVDVLRAAGMEELDAPKRYFVIEKPIALDDGAARIVALPYDGLRISFTIVYDNPVVGTQHIELDIDPDRFAEEIAPARTFALYEDIEKLQKAGLIQGGTLSNAVVVKGDEILNEEGLRFPDEFVRHKVLDLLGDLAVLGRPVRGHITSVRSGHRSNVAFVQKAYETANGASRFDSMLGQTHFDINAITRIMPHRYPFLLVDRIIHLVERERVVGIKNVTINEPFFEGHFPGHPIMPAVLILEAMAQVGGVLLLNTVDDPDSKLVYFMGIDKAKFRRPVLPGDQLLMDLELVRLKRRICTMNAKGYVRGQLVAEAELSSTIVDR</sequence>
<reference evidence="17" key="1">
    <citation type="submission" date="2020-04" db="EMBL/GenBank/DDBJ databases">
        <authorList>
            <person name="Zhang T."/>
        </authorList>
    </citation>
    <scope>NUCLEOTIDE SEQUENCE</scope>
    <source>
        <strain evidence="17">HKST-UBA02</strain>
    </source>
</reference>
<evidence type="ECO:0000256" key="10">
    <source>
        <dbReference type="ARBA" id="ARBA00022833"/>
    </source>
</evidence>
<proteinExistence type="inferred from homology"/>
<comment type="similarity">
    <text evidence="15">Belongs to the LpxC family.</text>
</comment>
<dbReference type="GO" id="GO:0019171">
    <property type="term" value="F:(3R)-hydroxyacyl-[acyl-carrier-protein] dehydratase activity"/>
    <property type="evidence" value="ECO:0007669"/>
    <property type="project" value="UniProtKB-EC"/>
</dbReference>
<dbReference type="GO" id="GO:0005737">
    <property type="term" value="C:cytoplasm"/>
    <property type="evidence" value="ECO:0007669"/>
    <property type="project" value="UniProtKB-SubCell"/>
</dbReference>
<dbReference type="EC" id="4.2.1.59" evidence="16"/>
<dbReference type="NCBIfam" id="NF000582">
    <property type="entry name" value="PRK00006.1"/>
    <property type="match status" value="1"/>
</dbReference>
<dbReference type="GO" id="GO:0103117">
    <property type="term" value="F:UDP-3-O-acyl-N-acetylglucosamine deacetylase activity"/>
    <property type="evidence" value="ECO:0007669"/>
    <property type="project" value="UniProtKB-UniRule"/>
</dbReference>
<dbReference type="InterPro" id="IPR013114">
    <property type="entry name" value="FabA_FabZ"/>
</dbReference>
<evidence type="ECO:0000256" key="15">
    <source>
        <dbReference type="HAMAP-Rule" id="MF_00388"/>
    </source>
</evidence>
<dbReference type="PANTHER" id="PTHR33694">
    <property type="entry name" value="UDP-3-O-ACYL-N-ACETYLGLUCOSAMINE DEACETYLASE 1, MITOCHONDRIAL-RELATED"/>
    <property type="match status" value="1"/>
</dbReference>
<name>A0A956NBM1_UNCEI</name>
<dbReference type="FunFam" id="3.10.129.10:FF:000001">
    <property type="entry name" value="3-hydroxyacyl-[acyl-carrier-protein] dehydratase FabZ"/>
    <property type="match status" value="1"/>
</dbReference>
<dbReference type="PANTHER" id="PTHR33694:SF1">
    <property type="entry name" value="UDP-3-O-ACYL-N-ACETYLGLUCOSAMINE DEACETYLASE 1, MITOCHONDRIAL-RELATED"/>
    <property type="match status" value="1"/>
</dbReference>
<organism evidence="17 18">
    <name type="scientific">Eiseniibacteriota bacterium</name>
    <dbReference type="NCBI Taxonomy" id="2212470"/>
    <lineage>
        <taxon>Bacteria</taxon>
        <taxon>Candidatus Eiseniibacteriota</taxon>
    </lineage>
</organism>
<feature type="binding site" evidence="15">
    <location>
        <position position="82"/>
    </location>
    <ligand>
        <name>Zn(2+)</name>
        <dbReference type="ChEBI" id="CHEBI:29105"/>
    </ligand>
</feature>
<keyword evidence="9 15" id="KW-0378">Hydrolase</keyword>
<evidence type="ECO:0000256" key="1">
    <source>
        <dbReference type="ARBA" id="ARBA00001947"/>
    </source>
</evidence>
<evidence type="ECO:0000313" key="18">
    <source>
        <dbReference type="Proteomes" id="UP000739538"/>
    </source>
</evidence>
<evidence type="ECO:0000313" key="17">
    <source>
        <dbReference type="EMBL" id="MCA9756197.1"/>
    </source>
</evidence>
<evidence type="ECO:0000256" key="14">
    <source>
        <dbReference type="ARBA" id="ARBA00025049"/>
    </source>
</evidence>
<comment type="function">
    <text evidence="14 16">Involved in unsaturated fatty acids biosynthesis. Catalyzes the dehydration of short chain beta-hydroxyacyl-ACPs and long chain saturated and unsaturated beta-hydroxyacyl-ACPs.</text>
</comment>
<evidence type="ECO:0000256" key="6">
    <source>
        <dbReference type="ARBA" id="ARBA00022516"/>
    </source>
</evidence>
<dbReference type="SUPFAM" id="SSF54637">
    <property type="entry name" value="Thioesterase/thiol ester dehydrase-isomerase"/>
    <property type="match status" value="1"/>
</dbReference>
<dbReference type="GO" id="GO:0006633">
    <property type="term" value="P:fatty acid biosynthetic process"/>
    <property type="evidence" value="ECO:0007669"/>
    <property type="project" value="UniProtKB-UniRule"/>
</dbReference>
<dbReference type="GO" id="GO:0046872">
    <property type="term" value="F:metal ion binding"/>
    <property type="evidence" value="ECO:0007669"/>
    <property type="project" value="UniProtKB-KW"/>
</dbReference>
<dbReference type="EC" id="3.5.1.108" evidence="15"/>
<accession>A0A956NBM1</accession>
<comment type="cofactor">
    <cofactor evidence="1 15">
        <name>Zn(2+)</name>
        <dbReference type="ChEBI" id="CHEBI:29105"/>
    </cofactor>
</comment>
<dbReference type="Gene3D" id="3.30.1700.10">
    <property type="entry name" value="lpxc deacetylase, domain 2"/>
    <property type="match status" value="1"/>
</dbReference>
<protein>
    <recommendedName>
        <fullName evidence="15 16">Multifunctional fusion protein</fullName>
    </recommendedName>
    <domain>
        <recommendedName>
            <fullName evidence="16">3-hydroxyacyl-[acyl-carrier-protein] dehydratase FabZ</fullName>
            <ecNumber evidence="16">4.2.1.59</ecNumber>
        </recommendedName>
        <alternativeName>
            <fullName evidence="16">(3R)-hydroxymyristoyl-[acyl-carrier-protein] dehydratase</fullName>
        </alternativeName>
        <alternativeName>
            <fullName evidence="16">Beta-hydroxyacyl-ACP dehydratase</fullName>
            <shortName evidence="16">(3R)-hydroxymyristoyl-ACP dehydrase</shortName>
        </alternativeName>
    </domain>
    <domain>
        <recommendedName>
            <fullName evidence="15">UDP-3-O-acyl-N-acetylglucosamine deacetylase</fullName>
            <shortName evidence="15">UDP-3-O-acyl-GlcNAc deacetylase</shortName>
            <ecNumber evidence="15">3.5.1.108</ecNumber>
        </recommendedName>
        <alternativeName>
            <fullName evidence="15">UDP-3-O-[R-3-hydroxymyristoyl]-N-acetylglucosamine deacetylase</fullName>
        </alternativeName>
    </domain>
</protein>
<keyword evidence="7 15" id="KW-0441">Lipid A biosynthesis</keyword>
<evidence type="ECO:0000256" key="13">
    <source>
        <dbReference type="ARBA" id="ARBA00024535"/>
    </source>
</evidence>
<comment type="similarity">
    <text evidence="16">Belongs to the thioester dehydratase family. FabZ subfamily.</text>
</comment>
<comment type="subcellular location">
    <subcellularLocation>
        <location evidence="3 16">Cytoplasm</location>
    </subcellularLocation>
</comment>
<dbReference type="Pfam" id="PF03331">
    <property type="entry name" value="LpxC"/>
    <property type="match status" value="1"/>
</dbReference>
<dbReference type="NCBIfam" id="TIGR00325">
    <property type="entry name" value="lpxC"/>
    <property type="match status" value="1"/>
</dbReference>
<keyword evidence="5 16" id="KW-0963">Cytoplasm</keyword>
<keyword evidence="10 15" id="KW-0862">Zinc</keyword>
<comment type="catalytic activity">
    <reaction evidence="16">
        <text>a (3R)-hydroxyacyl-[ACP] = a (2E)-enoyl-[ACP] + H2O</text>
        <dbReference type="Rhea" id="RHEA:13097"/>
        <dbReference type="Rhea" id="RHEA-COMP:9925"/>
        <dbReference type="Rhea" id="RHEA-COMP:9945"/>
        <dbReference type="ChEBI" id="CHEBI:15377"/>
        <dbReference type="ChEBI" id="CHEBI:78784"/>
        <dbReference type="ChEBI" id="CHEBI:78827"/>
        <dbReference type="EC" id="4.2.1.59"/>
    </reaction>
</comment>
<keyword evidence="11 15" id="KW-0443">Lipid metabolism</keyword>
<dbReference type="NCBIfam" id="TIGR01750">
    <property type="entry name" value="fabZ"/>
    <property type="match status" value="1"/>
</dbReference>
<reference evidence="17" key="2">
    <citation type="journal article" date="2021" name="Microbiome">
        <title>Successional dynamics and alternative stable states in a saline activated sludge microbial community over 9 years.</title>
        <authorList>
            <person name="Wang Y."/>
            <person name="Ye J."/>
            <person name="Ju F."/>
            <person name="Liu L."/>
            <person name="Boyd J.A."/>
            <person name="Deng Y."/>
            <person name="Parks D.H."/>
            <person name="Jiang X."/>
            <person name="Yin X."/>
            <person name="Woodcroft B.J."/>
            <person name="Tyson G.W."/>
            <person name="Hugenholtz P."/>
            <person name="Polz M.F."/>
            <person name="Zhang T."/>
        </authorList>
    </citation>
    <scope>NUCLEOTIDE SEQUENCE</scope>
    <source>
        <strain evidence="17">HKST-UBA02</strain>
    </source>
</reference>
<dbReference type="InterPro" id="IPR004463">
    <property type="entry name" value="UDP-acyl_GlcNac_deAcase"/>
</dbReference>
<evidence type="ECO:0000256" key="16">
    <source>
        <dbReference type="HAMAP-Rule" id="MF_00406"/>
    </source>
</evidence>
<dbReference type="AlphaFoldDB" id="A0A956NBM1"/>
<dbReference type="HAMAP" id="MF_00388">
    <property type="entry name" value="LpxC"/>
    <property type="match status" value="1"/>
</dbReference>
<dbReference type="GO" id="GO:0009245">
    <property type="term" value="P:lipid A biosynthetic process"/>
    <property type="evidence" value="ECO:0007669"/>
    <property type="project" value="UniProtKB-UniRule"/>
</dbReference>
<comment type="caution">
    <text evidence="17">The sequence shown here is derived from an EMBL/GenBank/DDBJ whole genome shotgun (WGS) entry which is preliminary data.</text>
</comment>
<evidence type="ECO:0000256" key="12">
    <source>
        <dbReference type="ARBA" id="ARBA00023239"/>
    </source>
</evidence>
<keyword evidence="6 15" id="KW-0444">Lipid biosynthesis</keyword>
<dbReference type="InterPro" id="IPR010084">
    <property type="entry name" value="FabZ"/>
</dbReference>
<dbReference type="InterPro" id="IPR029069">
    <property type="entry name" value="HotDog_dom_sf"/>
</dbReference>
<dbReference type="NCBIfam" id="NF009667">
    <property type="entry name" value="PRK13188.1"/>
    <property type="match status" value="1"/>
</dbReference>
<feature type="active site" description="Proton donor" evidence="15">
    <location>
        <position position="267"/>
    </location>
</feature>
<feature type="binding site" evidence="15">
    <location>
        <position position="240"/>
    </location>
    <ligand>
        <name>Zn(2+)</name>
        <dbReference type="ChEBI" id="CHEBI:29105"/>
    </ligand>
</feature>
<dbReference type="CDD" id="cd01288">
    <property type="entry name" value="FabZ"/>
    <property type="match status" value="1"/>
</dbReference>
<evidence type="ECO:0000256" key="11">
    <source>
        <dbReference type="ARBA" id="ARBA00023098"/>
    </source>
</evidence>
<evidence type="ECO:0000256" key="9">
    <source>
        <dbReference type="ARBA" id="ARBA00022801"/>
    </source>
</evidence>
<dbReference type="InterPro" id="IPR015870">
    <property type="entry name" value="UDP-acyl_N-AcGlcN_deAcase_N"/>
</dbReference>
<keyword evidence="12 16" id="KW-0456">Lyase</keyword>
<comment type="function">
    <text evidence="2 15">Catalyzes the hydrolysis of UDP-3-O-myristoyl-N-acetylglucosamine to form UDP-3-O-myristoylglucosamine and acetate, the committed step in lipid A biosynthesis.</text>
</comment>